<dbReference type="EMBL" id="CP120576">
    <property type="protein sequence ID" value="WEY83276.1"/>
    <property type="molecule type" value="Genomic_DNA"/>
</dbReference>
<proteinExistence type="predicted"/>
<organism evidence="1 2">
    <name type="scientific">Bacillus subtilis</name>
    <dbReference type="NCBI Taxonomy" id="1423"/>
    <lineage>
        <taxon>Bacteria</taxon>
        <taxon>Bacillati</taxon>
        <taxon>Bacillota</taxon>
        <taxon>Bacilli</taxon>
        <taxon>Bacillales</taxon>
        <taxon>Bacillaceae</taxon>
        <taxon>Bacillus</taxon>
    </lineage>
</organism>
<evidence type="ECO:0000313" key="1">
    <source>
        <dbReference type="EMBL" id="WEY83276.1"/>
    </source>
</evidence>
<evidence type="ECO:0000313" key="2">
    <source>
        <dbReference type="Proteomes" id="UP001214898"/>
    </source>
</evidence>
<protein>
    <submittedName>
        <fullName evidence="1">Uncharacterized protein</fullName>
    </submittedName>
</protein>
<accession>A0AAX3RFJ0</accession>
<dbReference type="Proteomes" id="UP001214898">
    <property type="component" value="Chromosome"/>
</dbReference>
<dbReference type="AlphaFoldDB" id="A0AAX3RFJ0"/>
<reference evidence="1" key="1">
    <citation type="submission" date="2025-02" db="EMBL/GenBank/DDBJ databases">
        <title>Complete genome sequences of 52 Bacillus and Priestia strains isolated from West-African fermentations and 26 reference strains from the DSMZ collection.</title>
        <authorList>
            <person name="Wiedenbein E.S."/>
            <person name="Canoy T.S."/>
            <person name="Hui Y."/>
            <person name="Parkouda C."/>
            <person name="Dawende C."/>
            <person name="Ametefe E."/>
            <person name="Jespersen L."/>
            <person name="Nielsen D.S."/>
        </authorList>
    </citation>
    <scope>NUCLEOTIDE SEQUENCE</scope>
    <source>
        <strain evidence="1">PRO56</strain>
    </source>
</reference>
<sequence>MKPRLIKIEEVEKVVKTQKVVGVPDHIANELAVALLTGEYAVTDWQSVYEYGQTSEKIELNVKGVSLTIES</sequence>
<gene>
    <name evidence="1" type="ORF">P5633_12595</name>
</gene>
<name>A0AAX3RFJ0_BACIU</name>